<name>A0A369JUN2_HYPMA</name>
<feature type="region of interest" description="Disordered" evidence="1">
    <location>
        <begin position="34"/>
        <end position="53"/>
    </location>
</feature>
<gene>
    <name evidence="2" type="ORF">Hypma_008622</name>
</gene>
<dbReference type="OrthoDB" id="3064286at2759"/>
<dbReference type="EMBL" id="LUEZ02000045">
    <property type="protein sequence ID" value="RDB24247.1"/>
    <property type="molecule type" value="Genomic_DNA"/>
</dbReference>
<dbReference type="AlphaFoldDB" id="A0A369JUN2"/>
<dbReference type="InParanoid" id="A0A369JUN2"/>
<evidence type="ECO:0000313" key="2">
    <source>
        <dbReference type="EMBL" id="RDB24247.1"/>
    </source>
</evidence>
<proteinExistence type="predicted"/>
<accession>A0A369JUN2</accession>
<reference evidence="2" key="1">
    <citation type="submission" date="2018-04" db="EMBL/GenBank/DDBJ databases">
        <title>Whole genome sequencing of Hypsizygus marmoreus.</title>
        <authorList>
            <person name="Choi I.-G."/>
            <person name="Min B."/>
            <person name="Kim J.-G."/>
            <person name="Kim S."/>
            <person name="Oh Y.-L."/>
            <person name="Kong W.-S."/>
            <person name="Park H."/>
            <person name="Jeong J."/>
            <person name="Song E.-S."/>
        </authorList>
    </citation>
    <scope>NUCLEOTIDE SEQUENCE [LARGE SCALE GENOMIC DNA]</scope>
    <source>
        <strain evidence="2">51987-8</strain>
    </source>
</reference>
<organism evidence="2 3">
    <name type="scientific">Hypsizygus marmoreus</name>
    <name type="common">White beech mushroom</name>
    <name type="synonym">Agaricus marmoreus</name>
    <dbReference type="NCBI Taxonomy" id="39966"/>
    <lineage>
        <taxon>Eukaryota</taxon>
        <taxon>Fungi</taxon>
        <taxon>Dikarya</taxon>
        <taxon>Basidiomycota</taxon>
        <taxon>Agaricomycotina</taxon>
        <taxon>Agaricomycetes</taxon>
        <taxon>Agaricomycetidae</taxon>
        <taxon>Agaricales</taxon>
        <taxon>Tricholomatineae</taxon>
        <taxon>Lyophyllaceae</taxon>
        <taxon>Hypsizygus</taxon>
    </lineage>
</organism>
<evidence type="ECO:0000313" key="3">
    <source>
        <dbReference type="Proteomes" id="UP000076154"/>
    </source>
</evidence>
<keyword evidence="3" id="KW-1185">Reference proteome</keyword>
<evidence type="ECO:0008006" key="4">
    <source>
        <dbReference type="Google" id="ProtNLM"/>
    </source>
</evidence>
<comment type="caution">
    <text evidence="2">The sequence shown here is derived from an EMBL/GenBank/DDBJ whole genome shotgun (WGS) entry which is preliminary data.</text>
</comment>
<sequence>MLSLTQKFSQKVYQTFETEAKRLIWNPLHTTSDGDAPHKFDAEPTTPGTHNPNISKFESVPPIDRLPVEVLGEIFSWYLYEPAGYLFLYAEAASVKATMWSKFDPILLGHICMSWRVISLSMPMLWSSIAVFKPTSSQIPLIQVWLDRATHCSLSLTILQSKKPNLAEQKATDEVLLLFQTRAHLWRRLDIQIHQRRPNKPLQNLPATPMLESVQMRVNGWKQTVVDQVWRNIHLLPSLRRVGWCDVYMEKGMPAHAPWGQLTHINTVQGVFKALCVEEFLNALQQCQELVSFETSIIMPRDSPSRPLPDITLPKLRILKFAIRGGPTPSALFQHLTLPSLVSLAVHQSNWPPTHRLCWIKDLMRHSRCRLAMFFLWDPLLNEDELIDFLSSPEAQHLNRLDLLLQGLLTARTIKCLTYVEAEATNLLPDLEVLVLRDYCASDAELFEMITSRLPALKKVQLPAPNSCIPSRCSLSFEKLFLTVRCDFRLEWLH</sequence>
<dbReference type="Proteomes" id="UP000076154">
    <property type="component" value="Unassembled WGS sequence"/>
</dbReference>
<evidence type="ECO:0000256" key="1">
    <source>
        <dbReference type="SAM" id="MobiDB-lite"/>
    </source>
</evidence>
<protein>
    <recommendedName>
        <fullName evidence="4">F-box domain-containing protein</fullName>
    </recommendedName>
</protein>